<protein>
    <recommendedName>
        <fullName evidence="1">Helicase Helix-turn-helix domain-containing protein</fullName>
    </recommendedName>
</protein>
<gene>
    <name evidence="2" type="ORF">BACCIP111883_04312</name>
</gene>
<sequence>MVKSFEYLCLVCLHAFRGERSISAIYHLFKGKKSSQTIQDAHIFSLRVVYGLFPELSRTYLDVTIDNLVEQKAINGIDSDHYIVTAIGKATIKEASTIYPLSSSLNGYLYKDKSTIFWKRLSLLIQTLSNLAGAKRSFIPVQYEESVQNWVRYHLLSQKGKTKRQLLDALYMETSGILEQLPEEQAIVFVNSLSGYIRTGKTVSQIAKQLQTDPEWIQIQFQSVLHTMLEKFENKHASETFPILLSVCHDLMDIPQLTETAQRSMKLLNKGLSIDAIAKARRLKISTIEDHIVEMSMQLKKFQIEPYMTEEQLKTINTAIVNQQSHQLRKIKNYLQDDTISYFQIRLVLSRMGDGDES</sequence>
<dbReference type="Proteomes" id="UP000789833">
    <property type="component" value="Unassembled WGS sequence"/>
</dbReference>
<dbReference type="PIRSF" id="PIRSF021350">
    <property type="entry name" value="UCP021350"/>
    <property type="match status" value="1"/>
</dbReference>
<reference evidence="2 3" key="1">
    <citation type="submission" date="2021-10" db="EMBL/GenBank/DDBJ databases">
        <authorList>
            <person name="Criscuolo A."/>
        </authorList>
    </citation>
    <scope>NUCLEOTIDE SEQUENCE [LARGE SCALE GENOMIC DNA]</scope>
    <source>
        <strain evidence="3">CIP 111883</strain>
    </source>
</reference>
<dbReference type="Pfam" id="PF14493">
    <property type="entry name" value="HTH_40"/>
    <property type="match status" value="1"/>
</dbReference>
<dbReference type="InterPro" id="IPR008308">
    <property type="entry name" value="YpbB-like"/>
</dbReference>
<dbReference type="InterPro" id="IPR029491">
    <property type="entry name" value="Helicase_HTH"/>
</dbReference>
<organism evidence="2 3">
    <name type="scientific">Sutcliffiella rhizosphaerae</name>
    <dbReference type="NCBI Taxonomy" id="2880967"/>
    <lineage>
        <taxon>Bacteria</taxon>
        <taxon>Bacillati</taxon>
        <taxon>Bacillota</taxon>
        <taxon>Bacilli</taxon>
        <taxon>Bacillales</taxon>
        <taxon>Bacillaceae</taxon>
        <taxon>Sutcliffiella</taxon>
    </lineage>
</organism>
<dbReference type="EMBL" id="CAKJTJ010000051">
    <property type="protein sequence ID" value="CAG9623499.1"/>
    <property type="molecule type" value="Genomic_DNA"/>
</dbReference>
<dbReference type="Gene3D" id="1.10.10.1390">
    <property type="entry name" value="ATP-dependent DNA helicase RecQ"/>
    <property type="match status" value="1"/>
</dbReference>
<keyword evidence="3" id="KW-1185">Reference proteome</keyword>
<name>A0ABM8YU60_9BACI</name>
<evidence type="ECO:0000313" key="3">
    <source>
        <dbReference type="Proteomes" id="UP000789833"/>
    </source>
</evidence>
<feature type="domain" description="Helicase Helix-turn-helix" evidence="1">
    <location>
        <begin position="260"/>
        <end position="349"/>
    </location>
</feature>
<proteinExistence type="predicted"/>
<accession>A0ABM8YU60</accession>
<evidence type="ECO:0000259" key="1">
    <source>
        <dbReference type="Pfam" id="PF14493"/>
    </source>
</evidence>
<comment type="caution">
    <text evidence="2">The sequence shown here is derived from an EMBL/GenBank/DDBJ whole genome shotgun (WGS) entry which is preliminary data.</text>
</comment>
<evidence type="ECO:0000313" key="2">
    <source>
        <dbReference type="EMBL" id="CAG9623499.1"/>
    </source>
</evidence>